<feature type="transmembrane region" description="Helical" evidence="5">
    <location>
        <begin position="110"/>
        <end position="136"/>
    </location>
</feature>
<dbReference type="GO" id="GO:0016020">
    <property type="term" value="C:membrane"/>
    <property type="evidence" value="ECO:0007669"/>
    <property type="project" value="UniProtKB-SubCell"/>
</dbReference>
<protein>
    <recommendedName>
        <fullName evidence="6">ABC-2 type transporter transmembrane domain-containing protein</fullName>
    </recommendedName>
</protein>
<dbReference type="InterPro" id="IPR013525">
    <property type="entry name" value="ABC2_TM"/>
</dbReference>
<sequence length="411" mass="46342">MEAFKMRNFSAKIGTLFGGIFGLNETSNVVGKVAQFYEESLPPTKYVKVWYNNKGYVSTVSYMNVLHNMLLRNYSSSLSTVPTRDAIVTVNHPFTPIRKMNDIKFPNDRIGIMIGSTFSTLMALSLLPATIVFFIVSENSSGSKRLQMITGLRLPVYWFANFIWDVFTFILVGFVFVCIFLAFGSWEFVGRENVAVFLSLIFIYSLAIIPWMYTLSFLFERGSSSFVVAASSNVLLGFIPLVVVLSMKIMEKAFLEKLLSRVFLILPQFCLSDGLFNLIQRYTIEETFSDMGLKGQLSIKGPWALTQNSFISLSLHILFHWSHIALIEQRYFIAKAESIREHLAATICRKLKFKLTKTIKPSHEATNLHSITGNACSSSATSATSSNFTDTKHEETRAAQVCYPLICGYII</sequence>
<dbReference type="PANTHER" id="PTHR19229:SF250">
    <property type="entry name" value="ABC TRANSPORTER DOMAIN-CONTAINING PROTEIN-RELATED"/>
    <property type="match status" value="1"/>
</dbReference>
<proteinExistence type="predicted"/>
<feature type="domain" description="ABC-2 type transporter transmembrane" evidence="6">
    <location>
        <begin position="46"/>
        <end position="292"/>
    </location>
</feature>
<evidence type="ECO:0000256" key="2">
    <source>
        <dbReference type="ARBA" id="ARBA00022692"/>
    </source>
</evidence>
<dbReference type="AlphaFoldDB" id="A0ABD2QCV1"/>
<dbReference type="Proteomes" id="UP001626550">
    <property type="component" value="Unassembled WGS sequence"/>
</dbReference>
<dbReference type="PANTHER" id="PTHR19229">
    <property type="entry name" value="ATP-BINDING CASSETTE TRANSPORTER SUBFAMILY A ABCA"/>
    <property type="match status" value="1"/>
</dbReference>
<feature type="transmembrane region" description="Helical" evidence="5">
    <location>
        <begin position="156"/>
        <end position="182"/>
    </location>
</feature>
<evidence type="ECO:0000313" key="8">
    <source>
        <dbReference type="Proteomes" id="UP001626550"/>
    </source>
</evidence>
<keyword evidence="8" id="KW-1185">Reference proteome</keyword>
<keyword evidence="2 5" id="KW-0812">Transmembrane</keyword>
<comment type="caution">
    <text evidence="7">The sequence shown here is derived from an EMBL/GenBank/DDBJ whole genome shotgun (WGS) entry which is preliminary data.</text>
</comment>
<evidence type="ECO:0000256" key="1">
    <source>
        <dbReference type="ARBA" id="ARBA00004141"/>
    </source>
</evidence>
<feature type="transmembrane region" description="Helical" evidence="5">
    <location>
        <begin position="194"/>
        <end position="213"/>
    </location>
</feature>
<dbReference type="Pfam" id="PF12698">
    <property type="entry name" value="ABC2_membrane_3"/>
    <property type="match status" value="1"/>
</dbReference>
<dbReference type="InterPro" id="IPR026082">
    <property type="entry name" value="ABCA"/>
</dbReference>
<dbReference type="EMBL" id="JBJKFK010000399">
    <property type="protein sequence ID" value="KAL3317330.1"/>
    <property type="molecule type" value="Genomic_DNA"/>
</dbReference>
<feature type="transmembrane region" description="Helical" evidence="5">
    <location>
        <begin position="225"/>
        <end position="246"/>
    </location>
</feature>
<evidence type="ECO:0000259" key="6">
    <source>
        <dbReference type="Pfam" id="PF12698"/>
    </source>
</evidence>
<evidence type="ECO:0000256" key="4">
    <source>
        <dbReference type="ARBA" id="ARBA00023136"/>
    </source>
</evidence>
<gene>
    <name evidence="7" type="ORF">Ciccas_004008</name>
</gene>
<keyword evidence="4 5" id="KW-0472">Membrane</keyword>
<organism evidence="7 8">
    <name type="scientific">Cichlidogyrus casuarinus</name>
    <dbReference type="NCBI Taxonomy" id="1844966"/>
    <lineage>
        <taxon>Eukaryota</taxon>
        <taxon>Metazoa</taxon>
        <taxon>Spiralia</taxon>
        <taxon>Lophotrochozoa</taxon>
        <taxon>Platyhelminthes</taxon>
        <taxon>Monogenea</taxon>
        <taxon>Monopisthocotylea</taxon>
        <taxon>Dactylogyridea</taxon>
        <taxon>Ancyrocephalidae</taxon>
        <taxon>Cichlidogyrus</taxon>
    </lineage>
</organism>
<comment type="subcellular location">
    <subcellularLocation>
        <location evidence="1">Membrane</location>
        <topology evidence="1">Multi-pass membrane protein</topology>
    </subcellularLocation>
</comment>
<evidence type="ECO:0000256" key="5">
    <source>
        <dbReference type="SAM" id="Phobius"/>
    </source>
</evidence>
<evidence type="ECO:0000256" key="3">
    <source>
        <dbReference type="ARBA" id="ARBA00022989"/>
    </source>
</evidence>
<name>A0ABD2QCV1_9PLAT</name>
<evidence type="ECO:0000313" key="7">
    <source>
        <dbReference type="EMBL" id="KAL3317330.1"/>
    </source>
</evidence>
<reference evidence="7 8" key="1">
    <citation type="submission" date="2024-11" db="EMBL/GenBank/DDBJ databases">
        <title>Adaptive evolution of stress response genes in parasites aligns with host niche diversity.</title>
        <authorList>
            <person name="Hahn C."/>
            <person name="Resl P."/>
        </authorList>
    </citation>
    <scope>NUCLEOTIDE SEQUENCE [LARGE SCALE GENOMIC DNA]</scope>
    <source>
        <strain evidence="7">EGGRZ-B1_66</strain>
        <tissue evidence="7">Body</tissue>
    </source>
</reference>
<accession>A0ABD2QCV1</accession>
<keyword evidence="3 5" id="KW-1133">Transmembrane helix</keyword>